<dbReference type="Proteomes" id="UP000036908">
    <property type="component" value="Unassembled WGS sequence"/>
</dbReference>
<dbReference type="InterPro" id="IPR003256">
    <property type="entry name" value="Ribosomal_uL24"/>
</dbReference>
<gene>
    <name evidence="5" type="primary">rplX</name>
    <name evidence="9" type="ORF">OB69_06660</name>
</gene>
<dbReference type="GO" id="GO:0005840">
    <property type="term" value="C:ribosome"/>
    <property type="evidence" value="ECO:0007669"/>
    <property type="project" value="UniProtKB-KW"/>
</dbReference>
<accession>A0A0L8AMU9</accession>
<keyword evidence="2 5" id="KW-0689">Ribosomal protein</keyword>
<dbReference type="GO" id="GO:0019843">
    <property type="term" value="F:rRNA binding"/>
    <property type="evidence" value="ECO:0007669"/>
    <property type="project" value="UniProtKB-UniRule"/>
</dbReference>
<evidence type="ECO:0000256" key="7">
    <source>
        <dbReference type="SAM" id="MobiDB-lite"/>
    </source>
</evidence>
<dbReference type="PANTHER" id="PTHR12903">
    <property type="entry name" value="MITOCHONDRIAL RIBOSOMAL PROTEIN L24"/>
    <property type="match status" value="1"/>
</dbReference>
<keyword evidence="5" id="KW-0694">RNA-binding</keyword>
<dbReference type="PROSITE" id="PS01108">
    <property type="entry name" value="RIBOSOMAL_L24"/>
    <property type="match status" value="1"/>
</dbReference>
<dbReference type="InterPro" id="IPR057264">
    <property type="entry name" value="Ribosomal_uL24_C"/>
</dbReference>
<dbReference type="HAMAP" id="MF_01326_B">
    <property type="entry name" value="Ribosomal_uL24_B"/>
    <property type="match status" value="1"/>
</dbReference>
<comment type="function">
    <text evidence="5">One of two assembly initiator proteins, it binds directly to the 5'-end of the 23S rRNA, where it nucleates assembly of the 50S subunit.</text>
</comment>
<dbReference type="Gene3D" id="2.30.30.30">
    <property type="match status" value="1"/>
</dbReference>
<protein>
    <recommendedName>
        <fullName evidence="4 5">Large ribosomal subunit protein uL24</fullName>
    </recommendedName>
</protein>
<dbReference type="Pfam" id="PF17136">
    <property type="entry name" value="ribosomal_L24"/>
    <property type="match status" value="1"/>
</dbReference>
<dbReference type="GO" id="GO:1990904">
    <property type="term" value="C:ribonucleoprotein complex"/>
    <property type="evidence" value="ECO:0007669"/>
    <property type="project" value="UniProtKB-KW"/>
</dbReference>
<keyword evidence="5" id="KW-0699">rRNA-binding</keyword>
<feature type="compositionally biased region" description="Basic residues" evidence="7">
    <location>
        <begin position="1"/>
        <end position="13"/>
    </location>
</feature>
<keyword evidence="3 5" id="KW-0687">Ribonucleoprotein</keyword>
<dbReference type="CDD" id="cd06089">
    <property type="entry name" value="KOW_RPL26"/>
    <property type="match status" value="1"/>
</dbReference>
<organism evidence="9 10">
    <name type="scientific">Roseivirga seohaensis subsp. aquiponti</name>
    <dbReference type="NCBI Taxonomy" id="1566026"/>
    <lineage>
        <taxon>Bacteria</taxon>
        <taxon>Pseudomonadati</taxon>
        <taxon>Bacteroidota</taxon>
        <taxon>Cytophagia</taxon>
        <taxon>Cytophagales</taxon>
        <taxon>Roseivirgaceae</taxon>
        <taxon>Roseivirga</taxon>
    </lineage>
</organism>
<proteinExistence type="inferred from homology"/>
<dbReference type="AlphaFoldDB" id="A0A0L8AMU9"/>
<name>A0A0L8AMU9_9BACT</name>
<feature type="domain" description="KOW" evidence="8">
    <location>
        <begin position="12"/>
        <end position="39"/>
    </location>
</feature>
<evidence type="ECO:0000256" key="5">
    <source>
        <dbReference type="HAMAP-Rule" id="MF_01326"/>
    </source>
</evidence>
<dbReference type="EMBL" id="JSVA01000007">
    <property type="protein sequence ID" value="KOF03556.1"/>
    <property type="molecule type" value="Genomic_DNA"/>
</dbReference>
<comment type="similarity">
    <text evidence="1 5 6">Belongs to the universal ribosomal protein uL24 family.</text>
</comment>
<evidence type="ECO:0000313" key="10">
    <source>
        <dbReference type="Proteomes" id="UP000036908"/>
    </source>
</evidence>
<dbReference type="InterPro" id="IPR041988">
    <property type="entry name" value="Ribosomal_uL24_KOW"/>
</dbReference>
<evidence type="ECO:0000256" key="3">
    <source>
        <dbReference type="ARBA" id="ARBA00023274"/>
    </source>
</evidence>
<sequence length="110" mass="12168">MERKKNKQQKLHLRKGDTVKVLSGNSKGKEGQVLEVFIAKQRAIVEGVNIVSKHTKPSATNPNGGIEKTEAPIHVSNLMVKDPATGQFARTGRKVNSEGKLERYFKTKSN</sequence>
<comment type="subunit">
    <text evidence="5">Part of the 50S ribosomal subunit.</text>
</comment>
<dbReference type="RefSeq" id="WP_053222922.1">
    <property type="nucleotide sequence ID" value="NZ_JSVA01000007.1"/>
</dbReference>
<dbReference type="GO" id="GO:0003735">
    <property type="term" value="F:structural constituent of ribosome"/>
    <property type="evidence" value="ECO:0007669"/>
    <property type="project" value="InterPro"/>
</dbReference>
<evidence type="ECO:0000259" key="8">
    <source>
        <dbReference type="SMART" id="SM00739"/>
    </source>
</evidence>
<comment type="caution">
    <text evidence="9">The sequence shown here is derived from an EMBL/GenBank/DDBJ whole genome shotgun (WGS) entry which is preliminary data.</text>
</comment>
<evidence type="ECO:0000313" key="9">
    <source>
        <dbReference type="EMBL" id="KOF03556.1"/>
    </source>
</evidence>
<evidence type="ECO:0000256" key="6">
    <source>
        <dbReference type="RuleBase" id="RU003477"/>
    </source>
</evidence>
<dbReference type="GO" id="GO:0006412">
    <property type="term" value="P:translation"/>
    <property type="evidence" value="ECO:0007669"/>
    <property type="project" value="UniProtKB-UniRule"/>
</dbReference>
<dbReference type="InterPro" id="IPR008991">
    <property type="entry name" value="Translation_prot_SH3-like_sf"/>
</dbReference>
<evidence type="ECO:0000256" key="1">
    <source>
        <dbReference type="ARBA" id="ARBA00010618"/>
    </source>
</evidence>
<reference evidence="10" key="1">
    <citation type="submission" date="2014-11" db="EMBL/GenBank/DDBJ databases">
        <title>Genome sequencing of Roseivirga sp. D-25.</title>
        <authorList>
            <person name="Selvaratnam C."/>
            <person name="Thevarajoo S."/>
            <person name="Goh K.M."/>
            <person name="Eee R."/>
            <person name="Chan K.-G."/>
            <person name="Chong C.S."/>
        </authorList>
    </citation>
    <scope>NUCLEOTIDE SEQUENCE [LARGE SCALE GENOMIC DNA]</scope>
    <source>
        <strain evidence="10">D-25</strain>
    </source>
</reference>
<evidence type="ECO:0000256" key="2">
    <source>
        <dbReference type="ARBA" id="ARBA00022980"/>
    </source>
</evidence>
<comment type="function">
    <text evidence="5">One of the proteins that surrounds the polypeptide exit tunnel on the outside of the subunit.</text>
</comment>
<dbReference type="InterPro" id="IPR005824">
    <property type="entry name" value="KOW"/>
</dbReference>
<dbReference type="SUPFAM" id="SSF50104">
    <property type="entry name" value="Translation proteins SH3-like domain"/>
    <property type="match status" value="1"/>
</dbReference>
<dbReference type="InterPro" id="IPR014722">
    <property type="entry name" value="Rib_uL2_dom2"/>
</dbReference>
<dbReference type="SMART" id="SM00739">
    <property type="entry name" value="KOW"/>
    <property type="match status" value="1"/>
</dbReference>
<dbReference type="PATRIC" id="fig|1566026.4.peg.3160"/>
<keyword evidence="10" id="KW-1185">Reference proteome</keyword>
<dbReference type="NCBIfam" id="TIGR01079">
    <property type="entry name" value="rplX_bact"/>
    <property type="match status" value="1"/>
</dbReference>
<dbReference type="OrthoDB" id="9807419at2"/>
<evidence type="ECO:0000256" key="4">
    <source>
        <dbReference type="ARBA" id="ARBA00035206"/>
    </source>
</evidence>
<dbReference type="InterPro" id="IPR005825">
    <property type="entry name" value="Ribosomal_uL24_CS"/>
</dbReference>
<dbReference type="Pfam" id="PF00467">
    <property type="entry name" value="KOW"/>
    <property type="match status" value="1"/>
</dbReference>
<feature type="region of interest" description="Disordered" evidence="7">
    <location>
        <begin position="1"/>
        <end position="25"/>
    </location>
</feature>